<dbReference type="EMBL" id="GBXM01028162">
    <property type="protein sequence ID" value="JAH80415.1"/>
    <property type="molecule type" value="Transcribed_RNA"/>
</dbReference>
<evidence type="ECO:0000313" key="1">
    <source>
        <dbReference type="EMBL" id="JAH70314.1"/>
    </source>
</evidence>
<dbReference type="AlphaFoldDB" id="A0A0E9UWS9"/>
<organism evidence="1">
    <name type="scientific">Anguilla anguilla</name>
    <name type="common">European freshwater eel</name>
    <name type="synonym">Muraena anguilla</name>
    <dbReference type="NCBI Taxonomy" id="7936"/>
    <lineage>
        <taxon>Eukaryota</taxon>
        <taxon>Metazoa</taxon>
        <taxon>Chordata</taxon>
        <taxon>Craniata</taxon>
        <taxon>Vertebrata</taxon>
        <taxon>Euteleostomi</taxon>
        <taxon>Actinopterygii</taxon>
        <taxon>Neopterygii</taxon>
        <taxon>Teleostei</taxon>
        <taxon>Anguilliformes</taxon>
        <taxon>Anguillidae</taxon>
        <taxon>Anguilla</taxon>
    </lineage>
</organism>
<sequence length="35" mass="3935">MEIKIVQSHCIQQPYVSDSTKKIQSGTAVNLKDFP</sequence>
<reference evidence="1" key="1">
    <citation type="submission" date="2014-11" db="EMBL/GenBank/DDBJ databases">
        <authorList>
            <person name="Amaro Gonzalez C."/>
        </authorList>
    </citation>
    <scope>NUCLEOTIDE SEQUENCE</scope>
</reference>
<reference evidence="1" key="2">
    <citation type="journal article" date="2015" name="Fish Shellfish Immunol.">
        <title>Early steps in the European eel (Anguilla anguilla)-Vibrio vulnificus interaction in the gills: Role of the RtxA13 toxin.</title>
        <authorList>
            <person name="Callol A."/>
            <person name="Pajuelo D."/>
            <person name="Ebbesson L."/>
            <person name="Teles M."/>
            <person name="MacKenzie S."/>
            <person name="Amaro C."/>
        </authorList>
    </citation>
    <scope>NUCLEOTIDE SEQUENCE</scope>
</reference>
<name>A0A0E9UWS9_ANGAN</name>
<accession>A0A0E9UWS9</accession>
<protein>
    <submittedName>
        <fullName evidence="1">Uncharacterized protein</fullName>
    </submittedName>
</protein>
<proteinExistence type="predicted"/>
<dbReference type="EMBL" id="GBXM01038263">
    <property type="protein sequence ID" value="JAH70314.1"/>
    <property type="molecule type" value="Transcribed_RNA"/>
</dbReference>